<reference evidence="2" key="2">
    <citation type="submission" date="2020-10" db="EMBL/GenBank/DDBJ databases">
        <authorList>
            <person name="Cooper E.A."/>
            <person name="Brenton Z.W."/>
            <person name="Flinn B.S."/>
            <person name="Jenkins J."/>
            <person name="Shu S."/>
            <person name="Flowers D."/>
            <person name="Luo F."/>
            <person name="Wang Y."/>
            <person name="Xia P."/>
            <person name="Barry K."/>
            <person name="Daum C."/>
            <person name="Lipzen A."/>
            <person name="Yoshinaga Y."/>
            <person name="Schmutz J."/>
            <person name="Saski C."/>
            <person name="Vermerris W."/>
            <person name="Kresovich S."/>
        </authorList>
    </citation>
    <scope>NUCLEOTIDE SEQUENCE</scope>
</reference>
<comment type="caution">
    <text evidence="2">The sequence shown here is derived from an EMBL/GenBank/DDBJ whole genome shotgun (WGS) entry which is preliminary data.</text>
</comment>
<sequence length="81" mass="9348">MSWLALSPVTTFSSTRLAGPSLKMSGCTFYLPSLHCTTLLSTDEWKTRMPVGEKGRPRSKRVSHHKFQNEKKKLHKLRYLK</sequence>
<gene>
    <name evidence="2" type="ORF">BDA96_10G269600</name>
</gene>
<evidence type="ECO:0000256" key="1">
    <source>
        <dbReference type="SAM" id="MobiDB-lite"/>
    </source>
</evidence>
<dbReference type="EMBL" id="CM027689">
    <property type="protein sequence ID" value="KAG0515339.1"/>
    <property type="molecule type" value="Genomic_DNA"/>
</dbReference>
<feature type="compositionally biased region" description="Basic residues" evidence="1">
    <location>
        <begin position="57"/>
        <end position="73"/>
    </location>
</feature>
<feature type="region of interest" description="Disordered" evidence="1">
    <location>
        <begin position="49"/>
        <end position="73"/>
    </location>
</feature>
<dbReference type="Proteomes" id="UP000807115">
    <property type="component" value="Chromosome 10"/>
</dbReference>
<proteinExistence type="predicted"/>
<reference evidence="2" key="1">
    <citation type="journal article" date="2019" name="BMC Genomics">
        <title>A new reference genome for Sorghum bicolor reveals high levels of sequence similarity between sweet and grain genotypes: implications for the genetics of sugar metabolism.</title>
        <authorList>
            <person name="Cooper E.A."/>
            <person name="Brenton Z.W."/>
            <person name="Flinn B.S."/>
            <person name="Jenkins J."/>
            <person name="Shu S."/>
            <person name="Flowers D."/>
            <person name="Luo F."/>
            <person name="Wang Y."/>
            <person name="Xia P."/>
            <person name="Barry K."/>
            <person name="Daum C."/>
            <person name="Lipzen A."/>
            <person name="Yoshinaga Y."/>
            <person name="Schmutz J."/>
            <person name="Saski C."/>
            <person name="Vermerris W."/>
            <person name="Kresovich S."/>
        </authorList>
    </citation>
    <scope>NUCLEOTIDE SEQUENCE</scope>
</reference>
<accession>A0A921Q4E9</accession>
<protein>
    <submittedName>
        <fullName evidence="2">Uncharacterized protein</fullName>
    </submittedName>
</protein>
<dbReference type="AlphaFoldDB" id="A0A921Q4E9"/>
<evidence type="ECO:0000313" key="3">
    <source>
        <dbReference type="Proteomes" id="UP000807115"/>
    </source>
</evidence>
<organism evidence="2 3">
    <name type="scientific">Sorghum bicolor</name>
    <name type="common">Sorghum</name>
    <name type="synonym">Sorghum vulgare</name>
    <dbReference type="NCBI Taxonomy" id="4558"/>
    <lineage>
        <taxon>Eukaryota</taxon>
        <taxon>Viridiplantae</taxon>
        <taxon>Streptophyta</taxon>
        <taxon>Embryophyta</taxon>
        <taxon>Tracheophyta</taxon>
        <taxon>Spermatophyta</taxon>
        <taxon>Magnoliopsida</taxon>
        <taxon>Liliopsida</taxon>
        <taxon>Poales</taxon>
        <taxon>Poaceae</taxon>
        <taxon>PACMAD clade</taxon>
        <taxon>Panicoideae</taxon>
        <taxon>Andropogonodae</taxon>
        <taxon>Andropogoneae</taxon>
        <taxon>Sorghinae</taxon>
        <taxon>Sorghum</taxon>
    </lineage>
</organism>
<name>A0A921Q4E9_SORBI</name>
<evidence type="ECO:0000313" key="2">
    <source>
        <dbReference type="EMBL" id="KAG0515339.1"/>
    </source>
</evidence>